<dbReference type="PROSITE" id="PS50082">
    <property type="entry name" value="WD_REPEATS_2"/>
    <property type="match status" value="3"/>
</dbReference>
<keyword evidence="1 3" id="KW-0853">WD repeat</keyword>
<feature type="compositionally biased region" description="Basic and acidic residues" evidence="4">
    <location>
        <begin position="366"/>
        <end position="403"/>
    </location>
</feature>
<dbReference type="InterPro" id="IPR020472">
    <property type="entry name" value="WD40_PAC1"/>
</dbReference>
<dbReference type="OMA" id="HYAETNV"/>
<sequence>MGIPYASRSLTTLTMDPKGSRMVTGGTDGVVRYWDLNGINALDPKPFREFTPQEGYPINCVRFSNSGGQVLVLPADARCRIHDRNGTSTPIQQTIKGDQYIRDLQHTKGHTATITDGHWHPMDPSKWITSSLDCTIRIWDINTPGTGMVRATTYRSASKIRIYVRICGYPAFIHSRCSDGSIQLFNERKRYGKADMIARTAHTDVVTAVKVLEDGHRMLSRSLDGTMKMWDCRKLRSATPVRTWDNLPCTDEHTDITISPDESMALTGTGDGRVVVYDLQSEAVEPLKSYTFRTQSAVRTFWHPVLQQIVVACSDGNAYFLYDRYQSVNGALLFAQHSVPKKKDIEEQYMPQKVYNYDEMVQRGGQFRETRSGKLRRTRDADKRRDKQRRERMGIPDPDEQHKIKPAAPPPESTAEETIFSNKLGIEKEKYIDEDPQKTLLAVETEKGDSFVNQAYARTQPQNILDYSDVKSAGDRLLSKKRYCPKCGVKMCTCGYLTALEKEEARKKRRTEVA</sequence>
<evidence type="ECO:0000256" key="2">
    <source>
        <dbReference type="ARBA" id="ARBA00022737"/>
    </source>
</evidence>
<feature type="repeat" description="WD" evidence="3">
    <location>
        <begin position="199"/>
        <end position="231"/>
    </location>
</feature>
<dbReference type="SMART" id="SM00320">
    <property type="entry name" value="WD40"/>
    <property type="match status" value="6"/>
</dbReference>
<evidence type="ECO:0000313" key="6">
    <source>
        <dbReference type="Proteomes" id="UP000007800"/>
    </source>
</evidence>
<evidence type="ECO:0000256" key="4">
    <source>
        <dbReference type="SAM" id="MobiDB-lite"/>
    </source>
</evidence>
<evidence type="ECO:0000256" key="3">
    <source>
        <dbReference type="PROSITE-ProRule" id="PRU00221"/>
    </source>
</evidence>
<reference evidence="5 6" key="1">
    <citation type="submission" date="2008-07" db="EMBL/GenBank/DDBJ databases">
        <authorList>
            <person name="El-Sayed N."/>
            <person name="Caler E."/>
            <person name="Inman J."/>
            <person name="Amedeo P."/>
            <person name="Hass B."/>
            <person name="Wortman J."/>
        </authorList>
    </citation>
    <scope>NUCLEOTIDE SEQUENCE [LARGE SCALE GENOMIC DNA]</scope>
    <source>
        <strain evidence="6">ATCC 50983 / TXsc</strain>
    </source>
</reference>
<keyword evidence="2" id="KW-0677">Repeat</keyword>
<feature type="region of interest" description="Disordered" evidence="4">
    <location>
        <begin position="366"/>
        <end position="414"/>
    </location>
</feature>
<dbReference type="PANTHER" id="PTHR16017:SF0">
    <property type="entry name" value="WD REPEAT-CONTAINING PROTEIN 70"/>
    <property type="match status" value="1"/>
</dbReference>
<dbReference type="PRINTS" id="PR00320">
    <property type="entry name" value="GPROTEINBRPT"/>
</dbReference>
<dbReference type="SUPFAM" id="SSF50978">
    <property type="entry name" value="WD40 repeat-like"/>
    <property type="match status" value="1"/>
</dbReference>
<evidence type="ECO:0000313" key="5">
    <source>
        <dbReference type="EMBL" id="EER08941.1"/>
    </source>
</evidence>
<dbReference type="RefSeq" id="XP_002777125.1">
    <property type="nucleotide sequence ID" value="XM_002777079.1"/>
</dbReference>
<dbReference type="Gene3D" id="2.130.10.10">
    <property type="entry name" value="YVTN repeat-like/Quinoprotein amine dehydrogenase"/>
    <property type="match status" value="2"/>
</dbReference>
<dbReference type="Proteomes" id="UP000007800">
    <property type="component" value="Unassembled WGS sequence"/>
</dbReference>
<evidence type="ECO:0000256" key="1">
    <source>
        <dbReference type="ARBA" id="ARBA00022574"/>
    </source>
</evidence>
<dbReference type="GeneID" id="9064850"/>
<dbReference type="InParanoid" id="C5L2W8"/>
<keyword evidence="6" id="KW-1185">Reference proteome</keyword>
<dbReference type="PANTHER" id="PTHR16017">
    <property type="entry name" value="GASTRULATION DEFECTIVE PROTEIN 1-RELATED"/>
    <property type="match status" value="1"/>
</dbReference>
<dbReference type="InterPro" id="IPR015943">
    <property type="entry name" value="WD40/YVTN_repeat-like_dom_sf"/>
</dbReference>
<dbReference type="OrthoDB" id="10264376at2759"/>
<protein>
    <submittedName>
        <fullName evidence="5">Guanine nucleotide-binding protein subunit beta, putative</fullName>
    </submittedName>
</protein>
<dbReference type="GO" id="GO:0005634">
    <property type="term" value="C:nucleus"/>
    <property type="evidence" value="ECO:0007669"/>
    <property type="project" value="TreeGrafter"/>
</dbReference>
<proteinExistence type="predicted"/>
<gene>
    <name evidence="5" type="ORF">Pmar_PMAR014107</name>
</gene>
<dbReference type="PROSITE" id="PS50294">
    <property type="entry name" value="WD_REPEATS_REGION"/>
    <property type="match status" value="3"/>
</dbReference>
<dbReference type="EMBL" id="GG678666">
    <property type="protein sequence ID" value="EER08941.1"/>
    <property type="molecule type" value="Genomic_DNA"/>
</dbReference>
<dbReference type="InterPro" id="IPR036322">
    <property type="entry name" value="WD40_repeat_dom_sf"/>
</dbReference>
<feature type="repeat" description="WD" evidence="3">
    <location>
        <begin position="3"/>
        <end position="37"/>
    </location>
</feature>
<dbReference type="Pfam" id="PF00400">
    <property type="entry name" value="WD40"/>
    <property type="match status" value="3"/>
</dbReference>
<dbReference type="AlphaFoldDB" id="C5L2W8"/>
<dbReference type="InterPro" id="IPR051858">
    <property type="entry name" value="WD_repeat_GAD-1"/>
</dbReference>
<accession>C5L2W8</accession>
<dbReference type="InterPro" id="IPR001680">
    <property type="entry name" value="WD40_rpt"/>
</dbReference>
<name>C5L2W8_PERM5</name>
<dbReference type="GO" id="GO:0035861">
    <property type="term" value="C:site of double-strand break"/>
    <property type="evidence" value="ECO:0007669"/>
    <property type="project" value="TreeGrafter"/>
</dbReference>
<organism evidence="6">
    <name type="scientific">Perkinsus marinus (strain ATCC 50983 / TXsc)</name>
    <dbReference type="NCBI Taxonomy" id="423536"/>
    <lineage>
        <taxon>Eukaryota</taxon>
        <taxon>Sar</taxon>
        <taxon>Alveolata</taxon>
        <taxon>Perkinsozoa</taxon>
        <taxon>Perkinsea</taxon>
        <taxon>Perkinsida</taxon>
        <taxon>Perkinsidae</taxon>
        <taxon>Perkinsus</taxon>
    </lineage>
</organism>
<feature type="repeat" description="WD" evidence="3">
    <location>
        <begin position="107"/>
        <end position="143"/>
    </location>
</feature>